<evidence type="ECO:0000256" key="1">
    <source>
        <dbReference type="SAM" id="MobiDB-lite"/>
    </source>
</evidence>
<accession>A0A2U8UM03</accession>
<dbReference type="EMBL" id="MH153813">
    <property type="protein sequence ID" value="AWN04638.1"/>
    <property type="molecule type" value="Genomic_DNA"/>
</dbReference>
<organism evidence="2 3">
    <name type="scientific">Microbacterium phage Squash</name>
    <dbReference type="NCBI Taxonomy" id="2182357"/>
    <lineage>
        <taxon>Viruses</taxon>
        <taxon>Duplodnaviria</taxon>
        <taxon>Heunggongvirae</taxon>
        <taxon>Uroviricota</taxon>
        <taxon>Caudoviricetes</taxon>
        <taxon>Squashvirus</taxon>
        <taxon>Squashvirus squash</taxon>
    </lineage>
</organism>
<feature type="region of interest" description="Disordered" evidence="1">
    <location>
        <begin position="1"/>
        <end position="41"/>
    </location>
</feature>
<keyword evidence="3" id="KW-1185">Reference proteome</keyword>
<sequence length="58" mass="6678">MGFGDERNDGGSRPSWLPPEHPEVRRLREVSRQRAEERRAAARRTRLYSFGLAGGRRA</sequence>
<dbReference type="KEGG" id="vg:54992285"/>
<evidence type="ECO:0000313" key="2">
    <source>
        <dbReference type="EMBL" id="AWN04638.1"/>
    </source>
</evidence>
<dbReference type="RefSeq" id="YP_009801758.1">
    <property type="nucleotide sequence ID" value="NC_047975.1"/>
</dbReference>
<feature type="compositionally biased region" description="Basic and acidic residues" evidence="1">
    <location>
        <begin position="20"/>
        <end position="40"/>
    </location>
</feature>
<proteinExistence type="predicted"/>
<reference evidence="2 3" key="1">
    <citation type="submission" date="2018-04" db="EMBL/GenBank/DDBJ databases">
        <authorList>
            <person name="Fournier C.T."/>
            <person name="Kim C.J."/>
            <person name="Romero I.G."/>
            <person name="Sanchez M."/>
            <person name="Do N."/>
            <person name="Wu S."/>
            <person name="Mosier S.A."/>
            <person name="Wang J."/>
            <person name="Lund A."/>
            <person name="Moberg-Parker J."/>
            <person name="Stanton A.-C.J."/>
            <person name="Garlena R.A."/>
            <person name="Russell D.A."/>
            <person name="Pope W.H."/>
            <person name="Jacobs-Sera D."/>
            <person name="Hatfull G.F."/>
        </authorList>
    </citation>
    <scope>NUCLEOTIDE SEQUENCE [LARGE SCALE GENOMIC DNA]</scope>
</reference>
<protein>
    <submittedName>
        <fullName evidence="2">Uncharacterized protein</fullName>
    </submittedName>
</protein>
<gene>
    <name evidence="2" type="primary">19</name>
    <name evidence="2" type="ORF">PBI_SQUASH_19</name>
</gene>
<dbReference type="Proteomes" id="UP000246514">
    <property type="component" value="Segment"/>
</dbReference>
<dbReference type="GeneID" id="54992285"/>
<evidence type="ECO:0000313" key="3">
    <source>
        <dbReference type="Proteomes" id="UP000246514"/>
    </source>
</evidence>
<feature type="compositionally biased region" description="Basic and acidic residues" evidence="1">
    <location>
        <begin position="1"/>
        <end position="10"/>
    </location>
</feature>
<name>A0A2U8UM03_9CAUD</name>